<dbReference type="InterPro" id="IPR009737">
    <property type="entry name" value="Aim32/Apd1-like"/>
</dbReference>
<dbReference type="SUPFAM" id="SSF52833">
    <property type="entry name" value="Thioredoxin-like"/>
    <property type="match status" value="1"/>
</dbReference>
<dbReference type="RefSeq" id="XP_001874718.1">
    <property type="nucleotide sequence ID" value="XM_001874683.1"/>
</dbReference>
<reference evidence="2 3" key="1">
    <citation type="journal article" date="2008" name="Nature">
        <title>The genome of Laccaria bicolor provides insights into mycorrhizal symbiosis.</title>
        <authorList>
            <person name="Martin F."/>
            <person name="Aerts A."/>
            <person name="Ahren D."/>
            <person name="Brun A."/>
            <person name="Danchin E.G.J."/>
            <person name="Duchaussoy F."/>
            <person name="Gibon J."/>
            <person name="Kohler A."/>
            <person name="Lindquist E."/>
            <person name="Pereda V."/>
            <person name="Salamov A."/>
            <person name="Shapiro H.J."/>
            <person name="Wuyts J."/>
            <person name="Blaudez D."/>
            <person name="Buee M."/>
            <person name="Brokstein P."/>
            <person name="Canbaeck B."/>
            <person name="Cohen D."/>
            <person name="Courty P.E."/>
            <person name="Coutinho P.M."/>
            <person name="Delaruelle C."/>
            <person name="Detter J.C."/>
            <person name="Deveau A."/>
            <person name="DiFazio S."/>
            <person name="Duplessis S."/>
            <person name="Fraissinet-Tachet L."/>
            <person name="Lucic E."/>
            <person name="Frey-Klett P."/>
            <person name="Fourrey C."/>
            <person name="Feussner I."/>
            <person name="Gay G."/>
            <person name="Grimwood J."/>
            <person name="Hoegger P.J."/>
            <person name="Jain P."/>
            <person name="Kilaru S."/>
            <person name="Labbe J."/>
            <person name="Lin Y.C."/>
            <person name="Legue V."/>
            <person name="Le Tacon F."/>
            <person name="Marmeisse R."/>
            <person name="Melayah D."/>
            <person name="Montanini B."/>
            <person name="Muratet M."/>
            <person name="Nehls U."/>
            <person name="Niculita-Hirzel H."/>
            <person name="Oudot-Le Secq M.P."/>
            <person name="Peter M."/>
            <person name="Quesneville H."/>
            <person name="Rajashekar B."/>
            <person name="Reich M."/>
            <person name="Rouhier N."/>
            <person name="Schmutz J."/>
            <person name="Yin T."/>
            <person name="Chalot M."/>
            <person name="Henrissat B."/>
            <person name="Kuees U."/>
            <person name="Lucas S."/>
            <person name="Van de Peer Y."/>
            <person name="Podila G.K."/>
            <person name="Polle A."/>
            <person name="Pukkila P.J."/>
            <person name="Richardson P.M."/>
            <person name="Rouze P."/>
            <person name="Sanders I.R."/>
            <person name="Stajich J.E."/>
            <person name="Tunlid A."/>
            <person name="Tuskan G."/>
            <person name="Grigoriev I.V."/>
        </authorList>
    </citation>
    <scope>NUCLEOTIDE SEQUENCE [LARGE SCALE GENOMIC DNA]</scope>
    <source>
        <strain evidence="3">S238N-H82 / ATCC MYA-4686</strain>
    </source>
</reference>
<dbReference type="PANTHER" id="PTHR31902:SF14">
    <property type="entry name" value="ACTIN PATCHES DISTAL PROTEIN 1"/>
    <property type="match status" value="1"/>
</dbReference>
<dbReference type="GeneID" id="6070086"/>
<feature type="region of interest" description="Disordered" evidence="1">
    <location>
        <begin position="148"/>
        <end position="175"/>
    </location>
</feature>
<dbReference type="Proteomes" id="UP000001194">
    <property type="component" value="Unassembled WGS sequence"/>
</dbReference>
<proteinExistence type="predicted"/>
<dbReference type="InParanoid" id="B0CUU6"/>
<organism evidence="3">
    <name type="scientific">Laccaria bicolor (strain S238N-H82 / ATCC MYA-4686)</name>
    <name type="common">Bicoloured deceiver</name>
    <name type="synonym">Laccaria laccata var. bicolor</name>
    <dbReference type="NCBI Taxonomy" id="486041"/>
    <lineage>
        <taxon>Eukaryota</taxon>
        <taxon>Fungi</taxon>
        <taxon>Dikarya</taxon>
        <taxon>Basidiomycota</taxon>
        <taxon>Agaricomycotina</taxon>
        <taxon>Agaricomycetes</taxon>
        <taxon>Agaricomycetidae</taxon>
        <taxon>Agaricales</taxon>
        <taxon>Agaricineae</taxon>
        <taxon>Hydnangiaceae</taxon>
        <taxon>Laccaria</taxon>
    </lineage>
</organism>
<accession>B0CUU6</accession>
<dbReference type="Pfam" id="PF06999">
    <property type="entry name" value="Suc_Fer-like"/>
    <property type="match status" value="1"/>
</dbReference>
<dbReference type="InterPro" id="IPR036249">
    <property type="entry name" value="Thioredoxin-like_sf"/>
</dbReference>
<dbReference type="AlphaFoldDB" id="B0CUU6"/>
<dbReference type="OrthoDB" id="10253744at2759"/>
<evidence type="ECO:0000313" key="2">
    <source>
        <dbReference type="EMBL" id="EDR14159.1"/>
    </source>
</evidence>
<dbReference type="PANTHER" id="PTHR31902">
    <property type="entry name" value="ACTIN PATCHES DISTAL PROTEIN 1"/>
    <property type="match status" value="1"/>
</dbReference>
<dbReference type="Gene3D" id="3.40.30.10">
    <property type="entry name" value="Glutaredoxin"/>
    <property type="match status" value="1"/>
</dbReference>
<dbReference type="STRING" id="486041.B0CUU6"/>
<evidence type="ECO:0000256" key="1">
    <source>
        <dbReference type="SAM" id="MobiDB-lite"/>
    </source>
</evidence>
<dbReference type="CDD" id="cd03062">
    <property type="entry name" value="TRX_Fd_Sucrase"/>
    <property type="match status" value="1"/>
</dbReference>
<keyword evidence="3" id="KW-1185">Reference proteome</keyword>
<evidence type="ECO:0000313" key="3">
    <source>
        <dbReference type="Proteomes" id="UP000001194"/>
    </source>
</evidence>
<dbReference type="KEGG" id="lbc:LACBIDRAFT_305703"/>
<name>B0CUU6_LACBS</name>
<feature type="compositionally biased region" description="Low complexity" evidence="1">
    <location>
        <begin position="148"/>
        <end position="171"/>
    </location>
</feature>
<sequence>MYSFRKLQAIVLGHADDCDHDHEKDALCSTLKASDVPVSLADCRSCSDPCDLGGYFANLLSLSDNEHVLLQKDTMKLILAASTSTWTLKCWALSSRTTARYILVSPLSIAQLHTIQIVISTGRSDWEREVTEATGSLAAYMLQVSTSSNLNTPKPSSPPSNGKSSSSSTGLFNPSQSTRTSILNGSHNTLCHEEDHETVLIFPDFKVASEVRRSMQGAQDLWDSSVAPGIGRGGAFLEKSTLRTWVLPYACVILLCSHKKRDNRCGIAAPKLEHAFITSLESQGWDAVKHVECPSLTMGPPLEEMDVTPEEREENIASHLRDSTESKRALIIKTSHVGGHKYAGNCIIYTPSGSGVWYGRVTPHDVDSIVENTIIKGLVLPPLLRGGLNLSRPNCKSLNDW</sequence>
<protein>
    <submittedName>
        <fullName evidence="2">Predicted protein</fullName>
    </submittedName>
</protein>
<dbReference type="HOGENOM" id="CLU_048934_1_0_1"/>
<dbReference type="EMBL" id="DS547092">
    <property type="protein sequence ID" value="EDR14159.1"/>
    <property type="molecule type" value="Genomic_DNA"/>
</dbReference>
<gene>
    <name evidence="2" type="ORF">LACBIDRAFT_305703</name>
</gene>